<dbReference type="InterPro" id="IPR036390">
    <property type="entry name" value="WH_DNA-bd_sf"/>
</dbReference>
<dbReference type="Proteomes" id="UP000198356">
    <property type="component" value="Unassembled WGS sequence"/>
</dbReference>
<evidence type="ECO:0000313" key="1">
    <source>
        <dbReference type="EMBL" id="SNT13435.1"/>
    </source>
</evidence>
<organism evidence="1 2">
    <name type="scientific">Granulicella rosea</name>
    <dbReference type="NCBI Taxonomy" id="474952"/>
    <lineage>
        <taxon>Bacteria</taxon>
        <taxon>Pseudomonadati</taxon>
        <taxon>Acidobacteriota</taxon>
        <taxon>Terriglobia</taxon>
        <taxon>Terriglobales</taxon>
        <taxon>Acidobacteriaceae</taxon>
        <taxon>Granulicella</taxon>
    </lineage>
</organism>
<protein>
    <submittedName>
        <fullName evidence="1">Uncharacterized protein</fullName>
    </submittedName>
</protein>
<accession>A0A239K5P2</accession>
<reference evidence="1 2" key="1">
    <citation type="submission" date="2017-06" db="EMBL/GenBank/DDBJ databases">
        <authorList>
            <person name="Kim H.J."/>
            <person name="Triplett B.A."/>
        </authorList>
    </citation>
    <scope>NUCLEOTIDE SEQUENCE [LARGE SCALE GENOMIC DNA]</scope>
    <source>
        <strain evidence="1 2">DSM 18704</strain>
    </source>
</reference>
<proteinExistence type="predicted"/>
<name>A0A239K5P2_9BACT</name>
<keyword evidence="2" id="KW-1185">Reference proteome</keyword>
<evidence type="ECO:0000313" key="2">
    <source>
        <dbReference type="Proteomes" id="UP000198356"/>
    </source>
</evidence>
<dbReference type="SUPFAM" id="SSF46785">
    <property type="entry name" value="Winged helix' DNA-binding domain"/>
    <property type="match status" value="1"/>
</dbReference>
<dbReference type="EMBL" id="FZOU01000004">
    <property type="protein sequence ID" value="SNT13435.1"/>
    <property type="molecule type" value="Genomic_DNA"/>
</dbReference>
<sequence length="217" mass="23526">MQASPRHTIRLSAISKNANVSAALVSRVFQRLTALGLLQEHGAGPRRFWSLTDFGGLLELWSKEEREPETVTSLYVWSRSVNALYEKLPKIHDLRARWAVAGTAAAYLYAPVLTAAPSPIVYLDAAVPAQDLAKVLGGEVVDKGGNIQVWQSKGNPALYRIQAYEPAAGAIVTVGAGRGSLELVSKPRAYIETIRAAGRSPEVANALREQMLRDGHD</sequence>
<gene>
    <name evidence="1" type="ORF">SAMN05421770_104318</name>
</gene>
<dbReference type="AlphaFoldDB" id="A0A239K5P2"/>